<dbReference type="OrthoDB" id="4776075at2759"/>
<reference evidence="2 3" key="1">
    <citation type="submission" date="2020-05" db="EMBL/GenBank/DDBJ databases">
        <title>Identification and distribution of gene clusters putatively required for synthesis of sphingolipid metabolism inhibitors in phylogenetically diverse species of the filamentous fungus Fusarium.</title>
        <authorList>
            <person name="Kim H.-S."/>
            <person name="Busman M."/>
            <person name="Brown D.W."/>
            <person name="Divon H."/>
            <person name="Uhlig S."/>
            <person name="Proctor R.H."/>
        </authorList>
    </citation>
    <scope>NUCLEOTIDE SEQUENCE [LARGE SCALE GENOMIC DNA]</scope>
    <source>
        <strain evidence="2 3">NRRL 20693</strain>
    </source>
</reference>
<dbReference type="AlphaFoldDB" id="A0A8H5X0V3"/>
<protein>
    <submittedName>
        <fullName evidence="2">Uncharacterized protein</fullName>
    </submittedName>
</protein>
<sequence length="136" mass="15095">MLQIWGTPSVVGTEPLIPNYVKPCKRIVFHAASDARGQQLLWISGSVDTSPVPRPITTPRDRESFINDKTTICLSLLEQKERDKPQKSKTYNSGDSLVVTDPTTNPPLTSLTMGERTGSRIFCSVPSRMDAYATER</sequence>
<evidence type="ECO:0000256" key="1">
    <source>
        <dbReference type="SAM" id="MobiDB-lite"/>
    </source>
</evidence>
<name>A0A8H5X0V3_FUSHE</name>
<feature type="compositionally biased region" description="Polar residues" evidence="1">
    <location>
        <begin position="88"/>
        <end position="112"/>
    </location>
</feature>
<gene>
    <name evidence="2" type="ORF">FHETE_1871</name>
</gene>
<evidence type="ECO:0000313" key="3">
    <source>
        <dbReference type="Proteomes" id="UP000567885"/>
    </source>
</evidence>
<proteinExistence type="predicted"/>
<feature type="region of interest" description="Disordered" evidence="1">
    <location>
        <begin position="78"/>
        <end position="115"/>
    </location>
</feature>
<dbReference type="EMBL" id="JAAGWQ010000026">
    <property type="protein sequence ID" value="KAF5677358.1"/>
    <property type="molecule type" value="Genomic_DNA"/>
</dbReference>
<keyword evidence="3" id="KW-1185">Reference proteome</keyword>
<comment type="caution">
    <text evidence="2">The sequence shown here is derived from an EMBL/GenBank/DDBJ whole genome shotgun (WGS) entry which is preliminary data.</text>
</comment>
<accession>A0A8H5X0V3</accession>
<organism evidence="2 3">
    <name type="scientific">Fusarium heterosporum</name>
    <dbReference type="NCBI Taxonomy" id="42747"/>
    <lineage>
        <taxon>Eukaryota</taxon>
        <taxon>Fungi</taxon>
        <taxon>Dikarya</taxon>
        <taxon>Ascomycota</taxon>
        <taxon>Pezizomycotina</taxon>
        <taxon>Sordariomycetes</taxon>
        <taxon>Hypocreomycetidae</taxon>
        <taxon>Hypocreales</taxon>
        <taxon>Nectriaceae</taxon>
        <taxon>Fusarium</taxon>
        <taxon>Fusarium heterosporum species complex</taxon>
    </lineage>
</organism>
<dbReference type="Proteomes" id="UP000567885">
    <property type="component" value="Unassembled WGS sequence"/>
</dbReference>
<evidence type="ECO:0000313" key="2">
    <source>
        <dbReference type="EMBL" id="KAF5677358.1"/>
    </source>
</evidence>